<dbReference type="SUPFAM" id="SSF53448">
    <property type="entry name" value="Nucleotide-diphospho-sugar transferases"/>
    <property type="match status" value="1"/>
</dbReference>
<feature type="domain" description="Glycosyltransferase 2-like" evidence="1">
    <location>
        <begin position="11"/>
        <end position="142"/>
    </location>
</feature>
<organism evidence="2 3">
    <name type="scientific">Pedococcus aerophilus</name>
    <dbReference type="NCBI Taxonomy" id="436356"/>
    <lineage>
        <taxon>Bacteria</taxon>
        <taxon>Bacillati</taxon>
        <taxon>Actinomycetota</taxon>
        <taxon>Actinomycetes</taxon>
        <taxon>Micrococcales</taxon>
        <taxon>Intrasporangiaceae</taxon>
        <taxon>Pedococcus</taxon>
    </lineage>
</organism>
<sequence length="320" mass="34587">MSQLAQPGAVVMAVHRPDRGLLRRQVLSLQRQQAERWSCIVGIDGHDPETHAYVSDLVEGDTRFVVHHFDENLGVYRHFERLLGLVDTRVVSWVALADQDDEWYPDKLSLLAPLLSRPGVTAAVGRARVVAGGDATGTTRRRVGGLASSLLVNHVTGSLAVFRPEVVAASLPFPPGNRHAIHDHWLGVCAASLGQIVQADDVVQDYVQHSGNVIGDSGRHTVGDALTALRESGGPLRLVDEHVGGRWAWRVQMARAVRDRQVAPATVPVIEAVATGRAAKVITGAVLRAVRRREVTVVEAVALLAASARWRHTATSRDPG</sequence>
<evidence type="ECO:0000313" key="2">
    <source>
        <dbReference type="EMBL" id="GAA2739361.1"/>
    </source>
</evidence>
<dbReference type="Pfam" id="PF00535">
    <property type="entry name" value="Glycos_transf_2"/>
    <property type="match status" value="1"/>
</dbReference>
<proteinExistence type="predicted"/>
<evidence type="ECO:0000313" key="3">
    <source>
        <dbReference type="Proteomes" id="UP001501326"/>
    </source>
</evidence>
<gene>
    <name evidence="2" type="ORF">GCM10009867_35100</name>
</gene>
<dbReference type="InterPro" id="IPR029044">
    <property type="entry name" value="Nucleotide-diphossugar_trans"/>
</dbReference>
<dbReference type="Gene3D" id="3.90.550.10">
    <property type="entry name" value="Spore Coat Polysaccharide Biosynthesis Protein SpsA, Chain A"/>
    <property type="match status" value="1"/>
</dbReference>
<name>A0ABN3UX99_9MICO</name>
<accession>A0ABN3UX99</accession>
<dbReference type="EMBL" id="BAAARN010000005">
    <property type="protein sequence ID" value="GAA2739361.1"/>
    <property type="molecule type" value="Genomic_DNA"/>
</dbReference>
<dbReference type="InterPro" id="IPR001173">
    <property type="entry name" value="Glyco_trans_2-like"/>
</dbReference>
<keyword evidence="3" id="KW-1185">Reference proteome</keyword>
<reference evidence="2 3" key="1">
    <citation type="journal article" date="2019" name="Int. J. Syst. Evol. Microbiol.">
        <title>The Global Catalogue of Microorganisms (GCM) 10K type strain sequencing project: providing services to taxonomists for standard genome sequencing and annotation.</title>
        <authorList>
            <consortium name="The Broad Institute Genomics Platform"/>
            <consortium name="The Broad Institute Genome Sequencing Center for Infectious Disease"/>
            <person name="Wu L."/>
            <person name="Ma J."/>
        </authorList>
    </citation>
    <scope>NUCLEOTIDE SEQUENCE [LARGE SCALE GENOMIC DNA]</scope>
    <source>
        <strain evidence="2 3">JCM 16378</strain>
    </source>
</reference>
<comment type="caution">
    <text evidence="2">The sequence shown here is derived from an EMBL/GenBank/DDBJ whole genome shotgun (WGS) entry which is preliminary data.</text>
</comment>
<protein>
    <recommendedName>
        <fullName evidence="1">Glycosyltransferase 2-like domain-containing protein</fullName>
    </recommendedName>
</protein>
<dbReference type="Proteomes" id="UP001501326">
    <property type="component" value="Unassembled WGS sequence"/>
</dbReference>
<evidence type="ECO:0000259" key="1">
    <source>
        <dbReference type="Pfam" id="PF00535"/>
    </source>
</evidence>
<dbReference type="RefSeq" id="WP_344195855.1">
    <property type="nucleotide sequence ID" value="NZ_BAAARN010000005.1"/>
</dbReference>